<evidence type="ECO:0000256" key="6">
    <source>
        <dbReference type="ARBA" id="ARBA00022723"/>
    </source>
</evidence>
<keyword evidence="9" id="KW-0460">Magnesium</keyword>
<evidence type="ECO:0000259" key="14">
    <source>
        <dbReference type="PROSITE" id="PS50975"/>
    </source>
</evidence>
<evidence type="ECO:0000259" key="15">
    <source>
        <dbReference type="PROSITE" id="PS50979"/>
    </source>
</evidence>
<dbReference type="PROSITE" id="PS50979">
    <property type="entry name" value="BC"/>
    <property type="match status" value="1"/>
</dbReference>
<dbReference type="AlphaFoldDB" id="A0A833NZN1"/>
<keyword evidence="13" id="KW-0276">Fatty acid metabolism</keyword>
<dbReference type="EC" id="6.3.4.14" evidence="4 13"/>
<dbReference type="UniPathway" id="UPA00655">
    <property type="reaction ID" value="UER00711"/>
</dbReference>
<dbReference type="EMBL" id="WPAF01000024">
    <property type="protein sequence ID" value="KAF0133525.1"/>
    <property type="molecule type" value="Genomic_DNA"/>
</dbReference>
<keyword evidence="13" id="KW-0275">Fatty acid biosynthesis</keyword>
<dbReference type="InterPro" id="IPR016185">
    <property type="entry name" value="PreATP-grasp_dom_sf"/>
</dbReference>
<gene>
    <name evidence="16" type="ORF">FD145_1252</name>
</gene>
<evidence type="ECO:0000256" key="3">
    <source>
        <dbReference type="ARBA" id="ARBA00011750"/>
    </source>
</evidence>
<feature type="domain" description="ATP-grasp" evidence="14">
    <location>
        <begin position="120"/>
        <end position="317"/>
    </location>
</feature>
<evidence type="ECO:0000256" key="9">
    <source>
        <dbReference type="ARBA" id="ARBA00022842"/>
    </source>
</evidence>
<dbReference type="InterPro" id="IPR011054">
    <property type="entry name" value="Rudment_hybrid_motif"/>
</dbReference>
<dbReference type="Pfam" id="PF02785">
    <property type="entry name" value="Biotin_carb_C"/>
    <property type="match status" value="1"/>
</dbReference>
<evidence type="ECO:0000256" key="7">
    <source>
        <dbReference type="ARBA" id="ARBA00022741"/>
    </source>
</evidence>
<dbReference type="GO" id="GO:2001295">
    <property type="term" value="P:malonyl-CoA biosynthetic process"/>
    <property type="evidence" value="ECO:0007669"/>
    <property type="project" value="UniProtKB-UniPathway"/>
</dbReference>
<dbReference type="SUPFAM" id="SSF51246">
    <property type="entry name" value="Rudiment single hybrid motif"/>
    <property type="match status" value="1"/>
</dbReference>
<dbReference type="InterPro" id="IPR011764">
    <property type="entry name" value="Biotin_carboxylation_dom"/>
</dbReference>
<feature type="domain" description="Biotin carboxylation" evidence="15">
    <location>
        <begin position="1"/>
        <end position="446"/>
    </location>
</feature>
<organism evidence="16 17">
    <name type="scientific">Candidatus Saganbacteria bacterium</name>
    <dbReference type="NCBI Taxonomy" id="2575572"/>
    <lineage>
        <taxon>Bacteria</taxon>
        <taxon>Bacillati</taxon>
        <taxon>Saganbacteria</taxon>
    </lineage>
</organism>
<name>A0A833NZN1_UNCSA</name>
<dbReference type="Pfam" id="PF02786">
    <property type="entry name" value="CPSase_L_D2"/>
    <property type="match status" value="1"/>
</dbReference>
<evidence type="ECO:0000313" key="17">
    <source>
        <dbReference type="Proteomes" id="UP000488506"/>
    </source>
</evidence>
<comment type="pathway">
    <text evidence="2 13">Lipid metabolism; malonyl-CoA biosynthesis; malonyl-CoA from acetyl-CoA: step 1/1.</text>
</comment>
<dbReference type="PROSITE" id="PS50975">
    <property type="entry name" value="ATP_GRASP"/>
    <property type="match status" value="1"/>
</dbReference>
<dbReference type="Proteomes" id="UP000488506">
    <property type="component" value="Unassembled WGS sequence"/>
</dbReference>
<evidence type="ECO:0000256" key="2">
    <source>
        <dbReference type="ARBA" id="ARBA00004956"/>
    </source>
</evidence>
<comment type="subunit">
    <text evidence="3 13">Acetyl-CoA carboxylase is a heterohexamer of biotin carboxyl carrier protein, biotin carboxylase and the two subunits of carboxyl transferase in a 2:2 complex.</text>
</comment>
<evidence type="ECO:0000256" key="10">
    <source>
        <dbReference type="ARBA" id="ARBA00023267"/>
    </source>
</evidence>
<evidence type="ECO:0000256" key="12">
    <source>
        <dbReference type="PROSITE-ProRule" id="PRU00409"/>
    </source>
</evidence>
<reference evidence="16 17" key="1">
    <citation type="submission" date="2019-12" db="EMBL/GenBank/DDBJ databases">
        <authorList>
            <person name="Wolfe R."/>
            <person name="Danczak R."/>
            <person name="Wilkins M."/>
        </authorList>
    </citation>
    <scope>NUCLEOTIDE SEQUENCE [LARGE SCALE GENOMIC DNA]</scope>
    <source>
        <strain evidence="16">X2_MaxBin.013</strain>
    </source>
</reference>
<keyword evidence="6" id="KW-0479">Metal-binding</keyword>
<evidence type="ECO:0000256" key="8">
    <source>
        <dbReference type="ARBA" id="ARBA00022840"/>
    </source>
</evidence>
<dbReference type="Gene3D" id="3.30.470.20">
    <property type="entry name" value="ATP-grasp fold, B domain"/>
    <property type="match status" value="1"/>
</dbReference>
<keyword evidence="5 13" id="KW-0436">Ligase</keyword>
<comment type="function">
    <text evidence="1 13">This protein is a component of the acetyl coenzyme A carboxylase complex; first, biotin carboxylase catalyzes the carboxylation of the carrier protein and then the transcarboxylase transfers the carboxyl group to form malonyl-CoA.</text>
</comment>
<keyword evidence="7 12" id="KW-0547">Nucleotide-binding</keyword>
<evidence type="ECO:0000256" key="4">
    <source>
        <dbReference type="ARBA" id="ARBA00013263"/>
    </source>
</evidence>
<dbReference type="InterPro" id="IPR011761">
    <property type="entry name" value="ATP-grasp"/>
</dbReference>
<evidence type="ECO:0000256" key="1">
    <source>
        <dbReference type="ARBA" id="ARBA00003761"/>
    </source>
</evidence>
<protein>
    <recommendedName>
        <fullName evidence="4 13">Biotin carboxylase</fullName>
        <ecNumber evidence="4 13">6.3.4.14</ecNumber>
    </recommendedName>
    <alternativeName>
        <fullName evidence="13">Acetyl-coenzyme A carboxylase biotin carboxylase subunit A</fullName>
    </alternativeName>
</protein>
<dbReference type="PROSITE" id="PS00867">
    <property type="entry name" value="CPSASE_2"/>
    <property type="match status" value="1"/>
</dbReference>
<dbReference type="InterPro" id="IPR004549">
    <property type="entry name" value="Acetyl_CoA_COase_biotin_COase"/>
</dbReference>
<dbReference type="SUPFAM" id="SSF56059">
    <property type="entry name" value="Glutathione synthetase ATP-binding domain-like"/>
    <property type="match status" value="1"/>
</dbReference>
<dbReference type="InterPro" id="IPR005481">
    <property type="entry name" value="BC-like_N"/>
</dbReference>
<dbReference type="FunFam" id="3.30.470.20:FF:000028">
    <property type="entry name" value="Methylcrotonoyl-CoA carboxylase subunit alpha, mitochondrial"/>
    <property type="match status" value="1"/>
</dbReference>
<dbReference type="GO" id="GO:0005524">
    <property type="term" value="F:ATP binding"/>
    <property type="evidence" value="ECO:0007669"/>
    <property type="project" value="UniProtKB-UniRule"/>
</dbReference>
<accession>A0A833NZN1</accession>
<dbReference type="InterPro" id="IPR051602">
    <property type="entry name" value="ACC_Biotin_Carboxylase"/>
</dbReference>
<evidence type="ECO:0000256" key="5">
    <source>
        <dbReference type="ARBA" id="ARBA00022598"/>
    </source>
</evidence>
<dbReference type="PROSITE" id="PS00866">
    <property type="entry name" value="CPSASE_1"/>
    <property type="match status" value="1"/>
</dbReference>
<sequence>MFKKILIANRGEIAVRVIRAAKELGIKTVSVFSEADKESLHVKHADESYCIGPAAPHQSYLNIPQIISVAEISGAEAIHPGYGFLAENSKFAEICNEHNIVFIGPSREAIEKMGDKSTAKETVKRAGVPVVPGSCGNVKDEHEAQNIAEKIGFPVLIKATAGGGGKGMRRAKTSSNVSEMYKTARTEAQAAFGNAEVYIEKYIEEPRHIEVQILADGRGNTIHLGERDCSIQRRHQKLIEESFSPAVDRRLRDKLGEAAVRVAKAVNYKSAGTIEFIFDKSGHFYFMEMNTRVQVEHPVTEMITSIDIIKEQIKIAAGEELKIRQKDIRFYGHAIECRINAENPDRNFLPSPGDITLYLPPGGPGVRVDSHAYQGYKIAPFYDSLIAKLICWGVTREEAIARMKRALSEFIIEGVHTTIPFHLKVLANESFVAGDFSTHFIEKHFSNKGA</sequence>
<dbReference type="SMART" id="SM00878">
    <property type="entry name" value="Biotin_carb_C"/>
    <property type="match status" value="1"/>
</dbReference>
<dbReference type="Pfam" id="PF00289">
    <property type="entry name" value="Biotin_carb_N"/>
    <property type="match status" value="1"/>
</dbReference>
<dbReference type="GO" id="GO:0004075">
    <property type="term" value="F:biotin carboxylase activity"/>
    <property type="evidence" value="ECO:0007669"/>
    <property type="project" value="UniProtKB-EC"/>
</dbReference>
<dbReference type="FunFam" id="3.30.1490.20:FF:000018">
    <property type="entry name" value="Biotin carboxylase"/>
    <property type="match status" value="1"/>
</dbReference>
<comment type="catalytic activity">
    <reaction evidence="11 13">
        <text>N(6)-biotinyl-L-lysyl-[protein] + hydrogencarbonate + ATP = N(6)-carboxybiotinyl-L-lysyl-[protein] + ADP + phosphate + H(+)</text>
        <dbReference type="Rhea" id="RHEA:13501"/>
        <dbReference type="Rhea" id="RHEA-COMP:10505"/>
        <dbReference type="Rhea" id="RHEA-COMP:10506"/>
        <dbReference type="ChEBI" id="CHEBI:15378"/>
        <dbReference type="ChEBI" id="CHEBI:17544"/>
        <dbReference type="ChEBI" id="CHEBI:30616"/>
        <dbReference type="ChEBI" id="CHEBI:43474"/>
        <dbReference type="ChEBI" id="CHEBI:83144"/>
        <dbReference type="ChEBI" id="CHEBI:83145"/>
        <dbReference type="ChEBI" id="CHEBI:456216"/>
        <dbReference type="EC" id="6.3.4.14"/>
    </reaction>
</comment>
<keyword evidence="13" id="KW-0443">Lipid metabolism</keyword>
<keyword evidence="8 12" id="KW-0067">ATP-binding</keyword>
<dbReference type="PANTHER" id="PTHR48095:SF2">
    <property type="entry name" value="BIOTIN CARBOXYLASE, CHLOROPLASTIC"/>
    <property type="match status" value="1"/>
</dbReference>
<dbReference type="GO" id="GO:0046872">
    <property type="term" value="F:metal ion binding"/>
    <property type="evidence" value="ECO:0007669"/>
    <property type="project" value="UniProtKB-KW"/>
</dbReference>
<evidence type="ECO:0000256" key="13">
    <source>
        <dbReference type="RuleBase" id="RU365063"/>
    </source>
</evidence>
<dbReference type="NCBIfam" id="NF006367">
    <property type="entry name" value="PRK08591.1"/>
    <property type="match status" value="1"/>
</dbReference>
<dbReference type="InterPro" id="IPR005482">
    <property type="entry name" value="Biotin_COase_C"/>
</dbReference>
<keyword evidence="10 13" id="KW-0092">Biotin</keyword>
<dbReference type="NCBIfam" id="TIGR00514">
    <property type="entry name" value="accC"/>
    <property type="match status" value="1"/>
</dbReference>
<dbReference type="GO" id="GO:0006633">
    <property type="term" value="P:fatty acid biosynthetic process"/>
    <property type="evidence" value="ECO:0007669"/>
    <property type="project" value="UniProtKB-KW"/>
</dbReference>
<dbReference type="SUPFAM" id="SSF52440">
    <property type="entry name" value="PreATP-grasp domain"/>
    <property type="match status" value="1"/>
</dbReference>
<comment type="caution">
    <text evidence="16">The sequence shown here is derived from an EMBL/GenBank/DDBJ whole genome shotgun (WGS) entry which is preliminary data.</text>
</comment>
<dbReference type="FunFam" id="3.40.50.20:FF:000010">
    <property type="entry name" value="Propionyl-CoA carboxylase subunit alpha"/>
    <property type="match status" value="1"/>
</dbReference>
<dbReference type="InterPro" id="IPR005479">
    <property type="entry name" value="CPAse_ATP-bd"/>
</dbReference>
<proteinExistence type="predicted"/>
<keyword evidence="13" id="KW-0444">Lipid biosynthesis</keyword>
<evidence type="ECO:0000313" key="16">
    <source>
        <dbReference type="EMBL" id="KAF0133525.1"/>
    </source>
</evidence>
<dbReference type="PANTHER" id="PTHR48095">
    <property type="entry name" value="PYRUVATE CARBOXYLASE SUBUNIT A"/>
    <property type="match status" value="1"/>
</dbReference>
<evidence type="ECO:0000256" key="11">
    <source>
        <dbReference type="ARBA" id="ARBA00048600"/>
    </source>
</evidence>